<keyword evidence="6" id="KW-0472">Membrane</keyword>
<sequence length="369" mass="41795">MENVNLILIAIITIIFVFSIILLLLFYKNSNSKALKATFESIAVDVLQEKNSIISKNNIEKMQETLEPFKEQIKELNNQIVELKKEQSAAKENFSLQVSKVIEQTNKISIDADNLSSALKGNVKSQGIWGEQILEKTLEESGLRKNKDYVLQKGFKSSSGKTLIPDAVIYLPANRNIIIDSKVSLTAYSEYINSDNEDDKKDYLKQHIHSLKEHLKSLSDKRYENIPNLNPPDYILIFVPIESALSLAISNNWELQRLAMQHQIGFVTPINLIAILRMAENLWRLDAQNENAEAIAKRAGHLIDKFSGLSEDISNIGKYIRLAERSFEGAENKLSEGKGNLFDQIKELERLGAKSKKIIDEPKNIGIKR</sequence>
<evidence type="ECO:0000256" key="1">
    <source>
        <dbReference type="ARBA" id="ARBA00003416"/>
    </source>
</evidence>
<evidence type="ECO:0000313" key="8">
    <source>
        <dbReference type="Proteomes" id="UP000010116"/>
    </source>
</evidence>
<comment type="function">
    <text evidence="1">Involved in DNA recombination.</text>
</comment>
<evidence type="ECO:0000256" key="3">
    <source>
        <dbReference type="ARBA" id="ARBA00023054"/>
    </source>
</evidence>
<accession>J4KT43</accession>
<keyword evidence="6" id="KW-0812">Transmembrane</keyword>
<evidence type="ECO:0000256" key="6">
    <source>
        <dbReference type="SAM" id="Phobius"/>
    </source>
</evidence>
<dbReference type="HOGENOM" id="CLU_024057_0_1_6"/>
<protein>
    <submittedName>
        <fullName evidence="7">DNA recombination RmuC-like protein</fullName>
    </submittedName>
</protein>
<keyword evidence="6" id="KW-1133">Transmembrane helix</keyword>
<name>J4KT43_9GAMM</name>
<evidence type="ECO:0000256" key="5">
    <source>
        <dbReference type="SAM" id="Coils"/>
    </source>
</evidence>
<evidence type="ECO:0000256" key="4">
    <source>
        <dbReference type="ARBA" id="ARBA00023172"/>
    </source>
</evidence>
<dbReference type="Pfam" id="PF02646">
    <property type="entry name" value="RmuC"/>
    <property type="match status" value="1"/>
</dbReference>
<feature type="coiled-coil region" evidence="5">
    <location>
        <begin position="59"/>
        <end position="93"/>
    </location>
</feature>
<evidence type="ECO:0000256" key="2">
    <source>
        <dbReference type="ARBA" id="ARBA00009840"/>
    </source>
</evidence>
<feature type="transmembrane region" description="Helical" evidence="6">
    <location>
        <begin position="6"/>
        <end position="27"/>
    </location>
</feature>
<dbReference type="EMBL" id="JH611164">
    <property type="protein sequence ID" value="EJP73804.1"/>
    <property type="molecule type" value="Genomic_DNA"/>
</dbReference>
<dbReference type="PANTHER" id="PTHR30563:SF0">
    <property type="entry name" value="DNA RECOMBINATION PROTEIN RMUC"/>
    <property type="match status" value="1"/>
</dbReference>
<dbReference type="Proteomes" id="UP000010116">
    <property type="component" value="Unassembled WGS sequence"/>
</dbReference>
<dbReference type="PANTHER" id="PTHR30563">
    <property type="entry name" value="DNA RECOMBINATION PROTEIN RMUC"/>
    <property type="match status" value="1"/>
</dbReference>
<keyword evidence="3 5" id="KW-0175">Coiled coil</keyword>
<proteinExistence type="inferred from homology"/>
<dbReference type="InterPro" id="IPR003798">
    <property type="entry name" value="DNA_recombination_RmuC"/>
</dbReference>
<evidence type="ECO:0000313" key="7">
    <source>
        <dbReference type="EMBL" id="EJP73804.1"/>
    </source>
</evidence>
<dbReference type="GO" id="GO:0006310">
    <property type="term" value="P:DNA recombination"/>
    <property type="evidence" value="ECO:0007669"/>
    <property type="project" value="UniProtKB-KW"/>
</dbReference>
<dbReference type="AlphaFoldDB" id="J4KT43"/>
<reference evidence="7 8" key="1">
    <citation type="journal article" date="2012" name="ISME J.">
        <title>Genomic insights to SAR86, an abundant and uncultivated marine bacterial lineage.</title>
        <authorList>
            <person name="Dupont C.L."/>
            <person name="Rusch D.B."/>
            <person name="Yooseph S."/>
            <person name="Lombardo M.J."/>
            <person name="Richter R.A."/>
            <person name="Valas R."/>
            <person name="Novotny M."/>
            <person name="Yee-Greenbaum J."/>
            <person name="Selengut J.D."/>
            <person name="Haft D.H."/>
            <person name="Halpern A.L."/>
            <person name="Lasken R.S."/>
            <person name="Nealson K."/>
            <person name="Friedman R."/>
            <person name="Venter J.C."/>
        </authorList>
    </citation>
    <scope>NUCLEOTIDE SEQUENCE [LARGE SCALE GENOMIC DNA]</scope>
</reference>
<comment type="similarity">
    <text evidence="2">Belongs to the RmuC family.</text>
</comment>
<organism evidence="7 8">
    <name type="scientific">SAR86 cluster bacterium SAR86B</name>
    <dbReference type="NCBI Taxonomy" id="1123867"/>
    <lineage>
        <taxon>Bacteria</taxon>
        <taxon>Pseudomonadati</taxon>
        <taxon>Pseudomonadota</taxon>
        <taxon>Gammaproteobacteria</taxon>
        <taxon>SAR86 cluster</taxon>
    </lineage>
</organism>
<gene>
    <name evidence="7" type="ORF">NT02SARS_0501</name>
</gene>
<keyword evidence="4" id="KW-0233">DNA recombination</keyword>